<dbReference type="STRING" id="314232.SKA53_09534"/>
<evidence type="ECO:0000313" key="3">
    <source>
        <dbReference type="Proteomes" id="UP000004507"/>
    </source>
</evidence>
<dbReference type="eggNOG" id="ENOG50336UV">
    <property type="taxonomic scope" value="Bacteria"/>
</dbReference>
<evidence type="ECO:0000313" key="2">
    <source>
        <dbReference type="EMBL" id="EAQ07955.1"/>
    </source>
</evidence>
<sequence length="88" mass="9676">MMQTLGDMREHFLRVVKMSGACGVNLSAALDEGQIDAPEYADMVTRCRGCAQVGKCDKLLATRPVLPEAPAYCENRDEFAQLRDVQAV</sequence>
<organism evidence="2 3">
    <name type="scientific">Yoonia vestfoldensis SKA53</name>
    <dbReference type="NCBI Taxonomy" id="314232"/>
    <lineage>
        <taxon>Bacteria</taxon>
        <taxon>Pseudomonadati</taxon>
        <taxon>Pseudomonadota</taxon>
        <taxon>Alphaproteobacteria</taxon>
        <taxon>Rhodobacterales</taxon>
        <taxon>Paracoccaceae</taxon>
        <taxon>Yoonia</taxon>
    </lineage>
</organism>
<name>A3V1I0_9RHOB</name>
<gene>
    <name evidence="2" type="ORF">SKA53_09534</name>
</gene>
<keyword evidence="3" id="KW-1185">Reference proteome</keyword>
<dbReference type="HOGENOM" id="CLU_172417_0_0_5"/>
<dbReference type="RefSeq" id="WP_007205857.1">
    <property type="nucleotide sequence ID" value="NZ_CH672414.1"/>
</dbReference>
<protein>
    <recommendedName>
        <fullName evidence="1">DUF6455 domain-containing protein</fullName>
    </recommendedName>
</protein>
<feature type="domain" description="DUF6455" evidence="1">
    <location>
        <begin position="2"/>
        <end position="84"/>
    </location>
</feature>
<comment type="caution">
    <text evidence="2">The sequence shown here is derived from an EMBL/GenBank/DDBJ whole genome shotgun (WGS) entry which is preliminary data.</text>
</comment>
<dbReference type="EMBL" id="AAMS01000001">
    <property type="protein sequence ID" value="EAQ07955.1"/>
    <property type="molecule type" value="Genomic_DNA"/>
</dbReference>
<accession>A3V1I0</accession>
<evidence type="ECO:0000259" key="1">
    <source>
        <dbReference type="Pfam" id="PF20056"/>
    </source>
</evidence>
<reference evidence="2 3" key="1">
    <citation type="submission" date="2006-01" db="EMBL/GenBank/DDBJ databases">
        <authorList>
            <person name="Hagstrom A."/>
            <person name="Ferriera S."/>
            <person name="Johnson J."/>
            <person name="Kravitz S."/>
            <person name="Halpern A."/>
            <person name="Remington K."/>
            <person name="Beeson K."/>
            <person name="Tran B."/>
            <person name="Rogers Y.-H."/>
            <person name="Friedman R."/>
            <person name="Venter J.C."/>
        </authorList>
    </citation>
    <scope>NUCLEOTIDE SEQUENCE [LARGE SCALE GENOMIC DNA]</scope>
    <source>
        <strain evidence="2 3">SKA53</strain>
    </source>
</reference>
<dbReference type="Pfam" id="PF20056">
    <property type="entry name" value="DUF6455"/>
    <property type="match status" value="1"/>
</dbReference>
<dbReference type="Proteomes" id="UP000004507">
    <property type="component" value="Unassembled WGS sequence"/>
</dbReference>
<dbReference type="InterPro" id="IPR045601">
    <property type="entry name" value="DUF6455"/>
</dbReference>
<proteinExistence type="predicted"/>
<dbReference type="AlphaFoldDB" id="A3V1I0"/>